<evidence type="ECO:0000313" key="1">
    <source>
        <dbReference type="EMBL" id="KZP04365.1"/>
    </source>
</evidence>
<accession>A0A167UW52</accession>
<evidence type="ECO:0000313" key="2">
    <source>
        <dbReference type="Proteomes" id="UP000076532"/>
    </source>
</evidence>
<dbReference type="Proteomes" id="UP000076532">
    <property type="component" value="Unassembled WGS sequence"/>
</dbReference>
<gene>
    <name evidence="1" type="ORF">FIBSPDRAFT_878587</name>
</gene>
<reference evidence="1 2" key="1">
    <citation type="journal article" date="2016" name="Mol. Biol. Evol.">
        <title>Comparative Genomics of Early-Diverging Mushroom-Forming Fungi Provides Insights into the Origins of Lignocellulose Decay Capabilities.</title>
        <authorList>
            <person name="Nagy L.G."/>
            <person name="Riley R."/>
            <person name="Tritt A."/>
            <person name="Adam C."/>
            <person name="Daum C."/>
            <person name="Floudas D."/>
            <person name="Sun H."/>
            <person name="Yadav J.S."/>
            <person name="Pangilinan J."/>
            <person name="Larsson K.H."/>
            <person name="Matsuura K."/>
            <person name="Barry K."/>
            <person name="Labutti K."/>
            <person name="Kuo R."/>
            <person name="Ohm R.A."/>
            <person name="Bhattacharya S.S."/>
            <person name="Shirouzu T."/>
            <person name="Yoshinaga Y."/>
            <person name="Martin F.M."/>
            <person name="Grigoriev I.V."/>
            <person name="Hibbett D.S."/>
        </authorList>
    </citation>
    <scope>NUCLEOTIDE SEQUENCE [LARGE SCALE GENOMIC DNA]</scope>
    <source>
        <strain evidence="1 2">CBS 109695</strain>
    </source>
</reference>
<dbReference type="AlphaFoldDB" id="A0A167UW52"/>
<sequence length="65" mass="7566">KAIIDSRFVEILLYNARKGTMWGLEVASRLLQSDFLQIHEFRMKLMDGGLMICAKQCWHPTSYFG</sequence>
<proteinExistence type="predicted"/>
<protein>
    <submittedName>
        <fullName evidence="1">Uncharacterized protein</fullName>
    </submittedName>
</protein>
<name>A0A167UW52_9AGAM</name>
<keyword evidence="2" id="KW-1185">Reference proteome</keyword>
<dbReference type="EMBL" id="KV417930">
    <property type="protein sequence ID" value="KZP04365.1"/>
    <property type="molecule type" value="Genomic_DNA"/>
</dbReference>
<organism evidence="1 2">
    <name type="scientific">Athelia psychrophila</name>
    <dbReference type="NCBI Taxonomy" id="1759441"/>
    <lineage>
        <taxon>Eukaryota</taxon>
        <taxon>Fungi</taxon>
        <taxon>Dikarya</taxon>
        <taxon>Basidiomycota</taxon>
        <taxon>Agaricomycotina</taxon>
        <taxon>Agaricomycetes</taxon>
        <taxon>Agaricomycetidae</taxon>
        <taxon>Atheliales</taxon>
        <taxon>Atheliaceae</taxon>
        <taxon>Athelia</taxon>
    </lineage>
</organism>
<feature type="non-terminal residue" evidence="1">
    <location>
        <position position="1"/>
    </location>
</feature>